<feature type="compositionally biased region" description="Basic and acidic residues" evidence="6">
    <location>
        <begin position="388"/>
        <end position="410"/>
    </location>
</feature>
<dbReference type="RefSeq" id="WP_377471909.1">
    <property type="nucleotide sequence ID" value="NZ_JBHLWN010000074.1"/>
</dbReference>
<keyword evidence="3 7" id="KW-0812">Transmembrane</keyword>
<evidence type="ECO:0000256" key="1">
    <source>
        <dbReference type="ARBA" id="ARBA00004162"/>
    </source>
</evidence>
<comment type="subcellular location">
    <subcellularLocation>
        <location evidence="1">Cell membrane</location>
        <topology evidence="1">Single-pass membrane protein</topology>
    </subcellularLocation>
</comment>
<keyword evidence="2" id="KW-1003">Cell membrane</keyword>
<evidence type="ECO:0000313" key="10">
    <source>
        <dbReference type="Proteomes" id="UP001589776"/>
    </source>
</evidence>
<name>A0ABV6DPE5_9BACL</name>
<protein>
    <submittedName>
        <fullName evidence="9">Anti-sigma factor domain-containing protein</fullName>
    </submittedName>
</protein>
<feature type="compositionally biased region" description="Low complexity" evidence="6">
    <location>
        <begin position="472"/>
        <end position="486"/>
    </location>
</feature>
<gene>
    <name evidence="9" type="ORF">ACFFK0_19035</name>
</gene>
<feature type="region of interest" description="Disordered" evidence="6">
    <location>
        <begin position="286"/>
        <end position="495"/>
    </location>
</feature>
<feature type="domain" description="RsgI N-terminal anti-sigma" evidence="8">
    <location>
        <begin position="2"/>
        <end position="50"/>
    </location>
</feature>
<feature type="compositionally biased region" description="Basic and acidic residues" evidence="6">
    <location>
        <begin position="286"/>
        <end position="300"/>
    </location>
</feature>
<feature type="transmembrane region" description="Helical" evidence="7">
    <location>
        <begin position="56"/>
        <end position="78"/>
    </location>
</feature>
<evidence type="ECO:0000256" key="4">
    <source>
        <dbReference type="ARBA" id="ARBA00022989"/>
    </source>
</evidence>
<evidence type="ECO:0000256" key="7">
    <source>
        <dbReference type="SAM" id="Phobius"/>
    </source>
</evidence>
<feature type="compositionally biased region" description="Polar residues" evidence="6">
    <location>
        <begin position="417"/>
        <end position="445"/>
    </location>
</feature>
<dbReference type="InterPro" id="IPR024449">
    <property type="entry name" value="Anti-sigma_RsgI_N"/>
</dbReference>
<reference evidence="9 10" key="1">
    <citation type="submission" date="2024-09" db="EMBL/GenBank/DDBJ databases">
        <authorList>
            <person name="Sun Q."/>
            <person name="Mori K."/>
        </authorList>
    </citation>
    <scope>NUCLEOTIDE SEQUENCE [LARGE SCALE GENOMIC DNA]</scope>
    <source>
        <strain evidence="9 10">CCM 7759</strain>
    </source>
</reference>
<dbReference type="Pfam" id="PF12791">
    <property type="entry name" value="RsgI_N"/>
    <property type="match status" value="1"/>
</dbReference>
<evidence type="ECO:0000256" key="3">
    <source>
        <dbReference type="ARBA" id="ARBA00022692"/>
    </source>
</evidence>
<dbReference type="Pfam" id="PF23750">
    <property type="entry name" value="RsgI_M"/>
    <property type="match status" value="1"/>
</dbReference>
<evidence type="ECO:0000259" key="8">
    <source>
        <dbReference type="PROSITE" id="PS51849"/>
    </source>
</evidence>
<keyword evidence="5 7" id="KW-0472">Membrane</keyword>
<keyword evidence="10" id="KW-1185">Reference proteome</keyword>
<feature type="compositionally biased region" description="Basic and acidic residues" evidence="6">
    <location>
        <begin position="326"/>
        <end position="336"/>
    </location>
</feature>
<dbReference type="EMBL" id="JBHLWN010000074">
    <property type="protein sequence ID" value="MFC0214531.1"/>
    <property type="molecule type" value="Genomic_DNA"/>
</dbReference>
<feature type="compositionally biased region" description="Polar residues" evidence="6">
    <location>
        <begin position="301"/>
        <end position="322"/>
    </location>
</feature>
<dbReference type="Proteomes" id="UP001589776">
    <property type="component" value="Unassembled WGS sequence"/>
</dbReference>
<dbReference type="PROSITE" id="PS51849">
    <property type="entry name" value="RSGI_N"/>
    <property type="match status" value="1"/>
</dbReference>
<feature type="compositionally biased region" description="Low complexity" evidence="6">
    <location>
        <begin position="337"/>
        <end position="361"/>
    </location>
</feature>
<proteinExistence type="predicted"/>
<feature type="compositionally biased region" description="Basic and acidic residues" evidence="6">
    <location>
        <begin position="362"/>
        <end position="380"/>
    </location>
</feature>
<evidence type="ECO:0000256" key="5">
    <source>
        <dbReference type="ARBA" id="ARBA00023136"/>
    </source>
</evidence>
<comment type="caution">
    <text evidence="9">The sequence shown here is derived from an EMBL/GenBank/DDBJ whole genome shotgun (WGS) entry which is preliminary data.</text>
</comment>
<evidence type="ECO:0000313" key="9">
    <source>
        <dbReference type="EMBL" id="MFC0214531.1"/>
    </source>
</evidence>
<evidence type="ECO:0000256" key="6">
    <source>
        <dbReference type="SAM" id="MobiDB-lite"/>
    </source>
</evidence>
<sequence length="495" mass="52557">MNKGIVMEMSARHMVVMTQEGGFHKLPRDGRTCEVGEEILFAEPAAARKVPPMAKWTGMAAAVVMCIALITGLTSFTAKSEVVAYVSMDINPSVEFAIDAAEKVLELKGLNADGAALITGIEYKGKALDVVADAVLIKADEQGPLSRGEGDVIIASSLVKETDRVSDVVIAEKLKQKVTQLIETKHPEQVQNYQVTAFATPKEVRTEAEAKGISAGKYAIYLTAKSNGTIVPIEDLKTASIHEIAKENGGISALVNEKQPPAKAAFKQLLEEEKSGKLDEIAKKVSEEKKKTNSDPKKTDTSQSGSKATPASTTKTDSKTGSNAKTDTKSDAKTDTKTTTNGKNSTTNSGGNKNTPAAGKNTGKDDNNGKDDEDGNKNNDGKNNNKNNDNKNNSDDNKNNSKNEDKDDAKTGGTPATGKNVSNNDNKQPTTTKPAGGQTSSGQDSSARDGDDKKTDPKKENKDDSNDKDNKNANGTNSNSSSNGNKNDQKKDKDS</sequence>
<accession>A0ABV6DPE5</accession>
<feature type="compositionally biased region" description="Basic and acidic residues" evidence="6">
    <location>
        <begin position="446"/>
        <end position="471"/>
    </location>
</feature>
<keyword evidence="4 7" id="KW-1133">Transmembrane helix</keyword>
<dbReference type="InterPro" id="IPR055431">
    <property type="entry name" value="RsgI_M"/>
</dbReference>
<evidence type="ECO:0000256" key="2">
    <source>
        <dbReference type="ARBA" id="ARBA00022475"/>
    </source>
</evidence>
<organism evidence="9 10">
    <name type="scientific">Paenibacillus chartarius</name>
    <dbReference type="NCBI Taxonomy" id="747481"/>
    <lineage>
        <taxon>Bacteria</taxon>
        <taxon>Bacillati</taxon>
        <taxon>Bacillota</taxon>
        <taxon>Bacilli</taxon>
        <taxon>Bacillales</taxon>
        <taxon>Paenibacillaceae</taxon>
        <taxon>Paenibacillus</taxon>
    </lineage>
</organism>